<reference evidence="1 2" key="1">
    <citation type="submission" date="2016-10" db="EMBL/GenBank/DDBJ databases">
        <authorList>
            <person name="de Groot N.N."/>
        </authorList>
    </citation>
    <scope>NUCLEOTIDE SEQUENCE [LARGE SCALE GENOMIC DNA]</scope>
    <source>
        <strain evidence="1 2">DSM 21650</strain>
    </source>
</reference>
<protein>
    <submittedName>
        <fullName evidence="1">ACT domain-containing protein</fullName>
    </submittedName>
</protein>
<gene>
    <name evidence="1" type="ORF">SAMN05660462_01915</name>
</gene>
<sequence>MQVRARLNEGIDSFLRLINYLRRKEIEIKSVNMKSLEGSIIYLNMVFSDEYSAKYIINNISKLEDVENIEVI</sequence>
<dbReference type="STRING" id="415015.SAMN05660462_01915"/>
<accession>A0A1H3QFD0</accession>
<proteinExistence type="predicted"/>
<dbReference type="OrthoDB" id="1752844at2"/>
<evidence type="ECO:0000313" key="2">
    <source>
        <dbReference type="Proteomes" id="UP000198625"/>
    </source>
</evidence>
<dbReference type="Proteomes" id="UP000198625">
    <property type="component" value="Unassembled WGS sequence"/>
</dbReference>
<dbReference type="AlphaFoldDB" id="A0A1H3QFD0"/>
<dbReference type="RefSeq" id="WP_091730357.1">
    <property type="nucleotide sequence ID" value="NZ_FNQE01000020.1"/>
</dbReference>
<evidence type="ECO:0000313" key="1">
    <source>
        <dbReference type="EMBL" id="SDZ12067.1"/>
    </source>
</evidence>
<organism evidence="1 2">
    <name type="scientific">Proteiniborus ethanoligenes</name>
    <dbReference type="NCBI Taxonomy" id="415015"/>
    <lineage>
        <taxon>Bacteria</taxon>
        <taxon>Bacillati</taxon>
        <taxon>Bacillota</taxon>
        <taxon>Clostridia</taxon>
        <taxon>Eubacteriales</taxon>
        <taxon>Proteiniborus</taxon>
    </lineage>
</organism>
<name>A0A1H3QFD0_9FIRM</name>
<dbReference type="EMBL" id="FNQE01000020">
    <property type="protein sequence ID" value="SDZ12067.1"/>
    <property type="molecule type" value="Genomic_DNA"/>
</dbReference>
<keyword evidence="2" id="KW-1185">Reference proteome</keyword>